<gene>
    <name evidence="1" type="ORF">BC936DRAFT_148406</name>
</gene>
<reference evidence="1 2" key="1">
    <citation type="journal article" date="2018" name="New Phytol.">
        <title>Phylogenomics of Endogonaceae and evolution of mycorrhizas within Mucoromycota.</title>
        <authorList>
            <person name="Chang Y."/>
            <person name="Desiro A."/>
            <person name="Na H."/>
            <person name="Sandor L."/>
            <person name="Lipzen A."/>
            <person name="Clum A."/>
            <person name="Barry K."/>
            <person name="Grigoriev I.V."/>
            <person name="Martin F.M."/>
            <person name="Stajich J.E."/>
            <person name="Smith M.E."/>
            <person name="Bonito G."/>
            <person name="Spatafora J.W."/>
        </authorList>
    </citation>
    <scope>NUCLEOTIDE SEQUENCE [LARGE SCALE GENOMIC DNA]</scope>
    <source>
        <strain evidence="1 2">GMNB39</strain>
    </source>
</reference>
<accession>A0A433D342</accession>
<dbReference type="EMBL" id="RBNI01007556">
    <property type="protein sequence ID" value="RUP45254.1"/>
    <property type="molecule type" value="Genomic_DNA"/>
</dbReference>
<evidence type="ECO:0000313" key="1">
    <source>
        <dbReference type="EMBL" id="RUP45254.1"/>
    </source>
</evidence>
<proteinExistence type="predicted"/>
<keyword evidence="2" id="KW-1185">Reference proteome</keyword>
<sequence>MKSTTPTNRLVKRIYDHFCSGLEGGTAAYCQVRATLIRLGLPRRGRLIASGKKVVEWLIANLPKCEKGNRDLIRSRNLEHNLWDGAFYDESNIFMENPHPHSGLQDLFKIAKGMRRHLKRVGTSVSGIDLEQCRKLKVVASQVAGNRLYMQAMCCVGNGVFVMWEWADAMLPRSLEDM</sequence>
<dbReference type="Proteomes" id="UP000268093">
    <property type="component" value="Unassembled WGS sequence"/>
</dbReference>
<protein>
    <submittedName>
        <fullName evidence="1">Uncharacterized protein</fullName>
    </submittedName>
</protein>
<organism evidence="1 2">
    <name type="scientific">Jimgerdemannia flammicorona</name>
    <dbReference type="NCBI Taxonomy" id="994334"/>
    <lineage>
        <taxon>Eukaryota</taxon>
        <taxon>Fungi</taxon>
        <taxon>Fungi incertae sedis</taxon>
        <taxon>Mucoromycota</taxon>
        <taxon>Mucoromycotina</taxon>
        <taxon>Endogonomycetes</taxon>
        <taxon>Endogonales</taxon>
        <taxon>Endogonaceae</taxon>
        <taxon>Jimgerdemannia</taxon>
    </lineage>
</organism>
<evidence type="ECO:0000313" key="2">
    <source>
        <dbReference type="Proteomes" id="UP000268093"/>
    </source>
</evidence>
<dbReference type="AlphaFoldDB" id="A0A433D342"/>
<name>A0A433D342_9FUNG</name>
<comment type="caution">
    <text evidence="1">The sequence shown here is derived from an EMBL/GenBank/DDBJ whole genome shotgun (WGS) entry which is preliminary data.</text>
</comment>